<name>A0A1I6A7Z8_HYMAR</name>
<dbReference type="EMBL" id="FOXS01000005">
    <property type="protein sequence ID" value="SFQ64809.1"/>
    <property type="molecule type" value="Genomic_DNA"/>
</dbReference>
<evidence type="ECO:0000313" key="2">
    <source>
        <dbReference type="Proteomes" id="UP000199029"/>
    </source>
</evidence>
<sequence>MAKKVVATLKTTENAKNWAKVIRAVKSEKTGAYTFREEMVLLEKVQEYLATGNK</sequence>
<evidence type="ECO:0000313" key="1">
    <source>
        <dbReference type="EMBL" id="SFQ64809.1"/>
    </source>
</evidence>
<accession>A0A1I6A7Z8</accession>
<dbReference type="OrthoDB" id="1494985at2"/>
<gene>
    <name evidence="1" type="ORF">SAMN04515668_3402</name>
</gene>
<protein>
    <recommendedName>
        <fullName evidence="3">DUF4295 domain-containing protein</fullName>
    </recommendedName>
</protein>
<dbReference type="Pfam" id="PF14128">
    <property type="entry name" value="DUF4295"/>
    <property type="match status" value="1"/>
</dbReference>
<dbReference type="Proteomes" id="UP000199029">
    <property type="component" value="Unassembled WGS sequence"/>
</dbReference>
<dbReference type="InterPro" id="IPR025379">
    <property type="entry name" value="DUF4295"/>
</dbReference>
<keyword evidence="2" id="KW-1185">Reference proteome</keyword>
<proteinExistence type="predicted"/>
<dbReference type="AlphaFoldDB" id="A0A1I6A7Z8"/>
<evidence type="ECO:0008006" key="3">
    <source>
        <dbReference type="Google" id="ProtNLM"/>
    </source>
</evidence>
<dbReference type="STRING" id="1227077.SAMN04515668_3402"/>
<dbReference type="RefSeq" id="WP_092676284.1">
    <property type="nucleotide sequence ID" value="NZ_FOXS01000005.1"/>
</dbReference>
<organism evidence="1 2">
    <name type="scientific">Hymenobacter arizonensis</name>
    <name type="common">Siccationidurans arizonensis</name>
    <dbReference type="NCBI Taxonomy" id="1227077"/>
    <lineage>
        <taxon>Bacteria</taxon>
        <taxon>Pseudomonadati</taxon>
        <taxon>Bacteroidota</taxon>
        <taxon>Cytophagia</taxon>
        <taxon>Cytophagales</taxon>
        <taxon>Hymenobacteraceae</taxon>
        <taxon>Hymenobacter</taxon>
    </lineage>
</organism>
<reference evidence="2" key="1">
    <citation type="submission" date="2016-10" db="EMBL/GenBank/DDBJ databases">
        <authorList>
            <person name="Varghese N."/>
            <person name="Submissions S."/>
        </authorList>
    </citation>
    <scope>NUCLEOTIDE SEQUENCE [LARGE SCALE GENOMIC DNA]</scope>
    <source>
        <strain evidence="2">OR362-8,ATCC BAA-1266,JCM 13504</strain>
    </source>
</reference>